<evidence type="ECO:0000256" key="7">
    <source>
        <dbReference type="SAM" id="Phobius"/>
    </source>
</evidence>
<feature type="transmembrane region" description="Helical" evidence="7">
    <location>
        <begin position="15"/>
        <end position="40"/>
    </location>
</feature>
<dbReference type="Pfam" id="PF02687">
    <property type="entry name" value="FtsX"/>
    <property type="match status" value="2"/>
</dbReference>
<feature type="transmembrane region" description="Helical" evidence="7">
    <location>
        <begin position="311"/>
        <end position="340"/>
    </location>
</feature>
<comment type="caution">
    <text evidence="9">The sequence shown here is derived from an EMBL/GenBank/DDBJ whole genome shotgun (WGS) entry which is preliminary data.</text>
</comment>
<evidence type="ECO:0000256" key="1">
    <source>
        <dbReference type="ARBA" id="ARBA00004651"/>
    </source>
</evidence>
<sequence>MRTLDIKLVRDLKRLWAQALAVALVLACGVATLILATGAYRSLEETRSAYYERYRFADVFASATRAPLSVGDTLRAIPGVAAVETRVMRHVLLDIPGMREPATGMAVSLPAGREPAVNAVFLREGNWPEAGRELEAVINENFAEAHGFEPGSTFQAILNGAKATIRVTGIGLSPEFVYALGPGDMMPDDRRFGVLWMPERALAPLFDLDGAFDSVGLRLLRGASEPDVIDAVDDALSRYGGTGAYGRKDQMSNAFLDGELTQLSAMARIIPPIFLFVSAFLINMILSRLIALEREQIGLLKALGYGRFAVAWHYLKLVILIAAVGIAIGFVAGTWLGRGLTELYSKFYSFPFLIFRWDADIYLVAAGVSLGAAVAGAARAVFSTLALAPAVAMKPPAPPVYRQFLGGALARVPLFSQLTIMGLRHMMRWPVRAATSMLGTSLAVALLIVALFSFDSVAFMLEVMFYQSEREDATLSFASERPPAVVPAVLDLPGVMKAEPFRAVAAIVRHGHLERRLSLTGKPPGADLSRVLDMELAPVVLPETGLAVSDRVASLLDIRLGDLVEVELLEGSRRTAEVPVTAIIQSYIGLMVFMDAGALDRLAGIGPRVSGVHVSVDPARLDALYRAVKETPAVSSIALQTVSRDRFRETMQENMTIMTTIYVTLAVIIAFGVVYNSARIQLSERARELATLRVLGFTRAEVSRVLLTELGVVVLLAQPLGWALGYGFSAAVVSGLASDLFRVPLVVEPATFVKASLVVAGAAIVSALIVRRRIDRFDLVEVLKSRE</sequence>
<feature type="domain" description="ABC3 transporter permease C-terminal" evidence="8">
    <location>
        <begin position="271"/>
        <end position="378"/>
    </location>
</feature>
<dbReference type="EMBL" id="SPKJ01000031">
    <property type="protein sequence ID" value="MYZ48199.1"/>
    <property type="molecule type" value="Genomic_DNA"/>
</dbReference>
<keyword evidence="3" id="KW-1003">Cell membrane</keyword>
<evidence type="ECO:0000259" key="8">
    <source>
        <dbReference type="Pfam" id="PF02687"/>
    </source>
</evidence>
<keyword evidence="4 7" id="KW-0812">Transmembrane</keyword>
<evidence type="ECO:0000256" key="6">
    <source>
        <dbReference type="ARBA" id="ARBA00023136"/>
    </source>
</evidence>
<comment type="similarity">
    <text evidence="2">Belongs to the ABC-4 integral membrane protein family. LolC/E subfamily.</text>
</comment>
<feature type="transmembrane region" description="Helical" evidence="7">
    <location>
        <begin position="273"/>
        <end position="291"/>
    </location>
</feature>
<dbReference type="GO" id="GO:0098797">
    <property type="term" value="C:plasma membrane protein complex"/>
    <property type="evidence" value="ECO:0007669"/>
    <property type="project" value="TreeGrafter"/>
</dbReference>
<organism evidence="9 10">
    <name type="scientific">Propylenella binzhouense</name>
    <dbReference type="NCBI Taxonomy" id="2555902"/>
    <lineage>
        <taxon>Bacteria</taxon>
        <taxon>Pseudomonadati</taxon>
        <taxon>Pseudomonadota</taxon>
        <taxon>Alphaproteobacteria</taxon>
        <taxon>Hyphomicrobiales</taxon>
        <taxon>Propylenellaceae</taxon>
        <taxon>Propylenella</taxon>
    </lineage>
</organism>
<evidence type="ECO:0000313" key="10">
    <source>
        <dbReference type="Proteomes" id="UP000773614"/>
    </source>
</evidence>
<feature type="transmembrane region" description="Helical" evidence="7">
    <location>
        <begin position="752"/>
        <end position="770"/>
    </location>
</feature>
<proteinExistence type="inferred from homology"/>
<keyword evidence="10" id="KW-1185">Reference proteome</keyword>
<dbReference type="PANTHER" id="PTHR30489">
    <property type="entry name" value="LIPOPROTEIN-RELEASING SYSTEM TRANSMEMBRANE PROTEIN LOLE"/>
    <property type="match status" value="1"/>
</dbReference>
<gene>
    <name evidence="9" type="ORF">E4O86_10805</name>
</gene>
<comment type="subcellular location">
    <subcellularLocation>
        <location evidence="1">Cell membrane</location>
        <topology evidence="1">Multi-pass membrane protein</topology>
    </subcellularLocation>
</comment>
<keyword evidence="6 7" id="KW-0472">Membrane</keyword>
<dbReference type="InterPro" id="IPR003838">
    <property type="entry name" value="ABC3_permease_C"/>
</dbReference>
<evidence type="ECO:0000256" key="2">
    <source>
        <dbReference type="ARBA" id="ARBA00005236"/>
    </source>
</evidence>
<dbReference type="Proteomes" id="UP000773614">
    <property type="component" value="Unassembled WGS sequence"/>
</dbReference>
<name>A0A964WTP0_9HYPH</name>
<dbReference type="AlphaFoldDB" id="A0A964WTP0"/>
<keyword evidence="5 7" id="KW-1133">Transmembrane helix</keyword>
<feature type="transmembrane region" description="Helical" evidence="7">
    <location>
        <begin position="361"/>
        <end position="388"/>
    </location>
</feature>
<dbReference type="PROSITE" id="PS51257">
    <property type="entry name" value="PROKAR_LIPOPROTEIN"/>
    <property type="match status" value="1"/>
</dbReference>
<dbReference type="GO" id="GO:0044874">
    <property type="term" value="P:lipoprotein localization to outer membrane"/>
    <property type="evidence" value="ECO:0007669"/>
    <property type="project" value="TreeGrafter"/>
</dbReference>
<reference evidence="9" key="1">
    <citation type="submission" date="2019-03" db="EMBL/GenBank/DDBJ databases">
        <title>Afifella sp. nov., isolated from activated sludge.</title>
        <authorList>
            <person name="Li Q."/>
            <person name="Liu Y."/>
        </authorList>
    </citation>
    <scope>NUCLEOTIDE SEQUENCE</scope>
    <source>
        <strain evidence="9">L72</strain>
    </source>
</reference>
<feature type="domain" description="ABC3 transporter permease C-terminal" evidence="8">
    <location>
        <begin position="661"/>
        <end position="774"/>
    </location>
</feature>
<protein>
    <submittedName>
        <fullName evidence="9">ABC transporter permease</fullName>
    </submittedName>
</protein>
<evidence type="ECO:0000256" key="4">
    <source>
        <dbReference type="ARBA" id="ARBA00022692"/>
    </source>
</evidence>
<dbReference type="PANTHER" id="PTHR30489:SF0">
    <property type="entry name" value="LIPOPROTEIN-RELEASING SYSTEM TRANSMEMBRANE PROTEIN LOLE"/>
    <property type="match status" value="1"/>
</dbReference>
<feature type="transmembrane region" description="Helical" evidence="7">
    <location>
        <begin position="705"/>
        <end position="732"/>
    </location>
</feature>
<dbReference type="OrthoDB" id="5137249at2"/>
<feature type="transmembrane region" description="Helical" evidence="7">
    <location>
        <begin position="655"/>
        <end position="675"/>
    </location>
</feature>
<evidence type="ECO:0000256" key="5">
    <source>
        <dbReference type="ARBA" id="ARBA00022989"/>
    </source>
</evidence>
<dbReference type="RefSeq" id="WP_161140549.1">
    <property type="nucleotide sequence ID" value="NZ_SPKJ01000031.1"/>
</dbReference>
<dbReference type="InterPro" id="IPR051447">
    <property type="entry name" value="Lipoprotein-release_system"/>
</dbReference>
<evidence type="ECO:0000256" key="3">
    <source>
        <dbReference type="ARBA" id="ARBA00022475"/>
    </source>
</evidence>
<evidence type="ECO:0000313" key="9">
    <source>
        <dbReference type="EMBL" id="MYZ48199.1"/>
    </source>
</evidence>
<accession>A0A964WTP0</accession>